<dbReference type="eggNOG" id="COG3027">
    <property type="taxonomic scope" value="Bacteria"/>
</dbReference>
<keyword evidence="2" id="KW-1185">Reference proteome</keyword>
<gene>
    <name evidence="1" type="ordered locus">Weevi_1886</name>
</gene>
<dbReference type="KEGG" id="wvi:Weevi_1886"/>
<evidence type="ECO:0000313" key="2">
    <source>
        <dbReference type="Proteomes" id="UP000008641"/>
    </source>
</evidence>
<dbReference type="EMBL" id="CP002455">
    <property type="protein sequence ID" value="ADX68573.1"/>
    <property type="molecule type" value="Genomic_DNA"/>
</dbReference>
<organism evidence="1 2">
    <name type="scientific">Weeksella virosa (strain ATCC 43766 / DSM 16922 / JCM 21250 / CCUG 30538 / CDC 9751 / IAM 14551 / NBRC 16016 / NCTC 11634 / CL345/78)</name>
    <dbReference type="NCBI Taxonomy" id="865938"/>
    <lineage>
        <taxon>Bacteria</taxon>
        <taxon>Pseudomonadati</taxon>
        <taxon>Bacteroidota</taxon>
        <taxon>Flavobacteriia</taxon>
        <taxon>Flavobacteriales</taxon>
        <taxon>Weeksellaceae</taxon>
        <taxon>Weeksella</taxon>
    </lineage>
</organism>
<evidence type="ECO:0008006" key="3">
    <source>
        <dbReference type="Google" id="ProtNLM"/>
    </source>
</evidence>
<reference evidence="1 2" key="1">
    <citation type="journal article" date="2011" name="Stand. Genomic Sci.">
        <title>Complete genome sequence of Weeksella virosa type strain (9751).</title>
        <authorList>
            <person name="Lang E."/>
            <person name="Teshima H."/>
            <person name="Lucas S."/>
            <person name="Lapidus A."/>
            <person name="Hammon N."/>
            <person name="Deshpande S."/>
            <person name="Nolan M."/>
            <person name="Cheng J.F."/>
            <person name="Pitluck S."/>
            <person name="Liolios K."/>
            <person name="Pagani I."/>
            <person name="Mikhailova N."/>
            <person name="Ivanova N."/>
            <person name="Mavromatis K."/>
            <person name="Pati A."/>
            <person name="Tapia R."/>
            <person name="Han C."/>
            <person name="Goodwin L."/>
            <person name="Chen A."/>
            <person name="Palaniappan K."/>
            <person name="Land M."/>
            <person name="Hauser L."/>
            <person name="Chang Y.J."/>
            <person name="Jeffries C.D."/>
            <person name="Brambilla E.M."/>
            <person name="Kopitz M."/>
            <person name="Rohde M."/>
            <person name="Goker M."/>
            <person name="Tindall B.J."/>
            <person name="Detter J.C."/>
            <person name="Woyke T."/>
            <person name="Bristow J."/>
            <person name="Eisen J.A."/>
            <person name="Markowitz V."/>
            <person name="Hugenholtz P."/>
            <person name="Klenk H.P."/>
            <person name="Kyrpides N.C."/>
        </authorList>
    </citation>
    <scope>NUCLEOTIDE SEQUENCE [LARGE SCALE GENOMIC DNA]</scope>
    <source>
        <strain evidence="2">ATCC 43766 / DSM 16922 / JCM 21250 / NBRC 16016 / NCTC 11634 / CL345/78</strain>
    </source>
</reference>
<dbReference type="RefSeq" id="WP_013598962.1">
    <property type="nucleotide sequence ID" value="NC_015144.1"/>
</dbReference>
<dbReference type="OrthoDB" id="1495773at2"/>
<dbReference type="Proteomes" id="UP000008641">
    <property type="component" value="Chromosome"/>
</dbReference>
<sequence length="97" mass="11228">MSTQRIKLTISGRQYPLTILLEDEEIARLAAKEINDTLKLFEEEYAVSDKQDGLAMALIQYAIKDFKTRREAKNVEAIPHHRIDELVERIDETLANK</sequence>
<dbReference type="STRING" id="865938.Weevi_1886"/>
<reference evidence="2" key="2">
    <citation type="journal article" date="2011" name="Stand. Genomic Sci.">
        <title>Complete genome sequence of Weeksella virosa type strain (9751T).</title>
        <authorList>
            <person name="Lang E."/>
            <person name="Teshima H."/>
            <person name="Lucas S."/>
            <person name="Lapidus A."/>
            <person name="Hammon N."/>
            <person name="Deshpande S."/>
            <person name="Nolan M."/>
            <person name="Cheng J."/>
            <person name="Pitluck S."/>
            <person name="Liolios K."/>
            <person name="Pagani I."/>
            <person name="Mikhailova N."/>
            <person name="Ivanova N."/>
            <person name="Mavromatis K."/>
            <person name="Pati A."/>
            <person name="Tapia R."/>
            <person name="Han C."/>
            <person name="Goodwin L."/>
            <person name="Chen A."/>
            <person name="Palaniappan K."/>
            <person name="Land M."/>
            <person name="Hauser L."/>
            <person name="Chang Y."/>
            <person name="Jeffries C."/>
            <person name="Brambilla E."/>
            <person name="Kopitz M."/>
            <person name="Rohde M."/>
            <person name="Goker M."/>
            <person name="Tindall B."/>
            <person name="Detter J."/>
            <person name="Woyke T."/>
            <person name="Bristow J."/>
            <person name="Eisen J."/>
            <person name="Markowitz V."/>
            <person name="Hugenholtz P."/>
            <person name="Klenk H."/>
            <person name="Kyrpides N."/>
        </authorList>
    </citation>
    <scope>NUCLEOTIDE SEQUENCE [LARGE SCALE GENOMIC DNA]</scope>
    <source>
        <strain evidence="2">ATCC 43766 / DSM 16922 / JCM 21250 / NBRC 16016 / NCTC 11634 / CL345/78</strain>
    </source>
</reference>
<dbReference type="AlphaFoldDB" id="F0P0Y9"/>
<dbReference type="HOGENOM" id="CLU_164748_2_0_10"/>
<protein>
    <recommendedName>
        <fullName evidence="3">Cell division protein ZapA</fullName>
    </recommendedName>
</protein>
<name>F0P0Y9_WEEVC</name>
<proteinExistence type="predicted"/>
<evidence type="ECO:0000313" key="1">
    <source>
        <dbReference type="EMBL" id="ADX68573.1"/>
    </source>
</evidence>
<accession>F0P0Y9</accession>
<dbReference type="Pfam" id="PF05164">
    <property type="entry name" value="ZapA"/>
    <property type="match status" value="1"/>
</dbReference>
<dbReference type="SUPFAM" id="SSF102829">
    <property type="entry name" value="Cell division protein ZapA-like"/>
    <property type="match status" value="1"/>
</dbReference>
<dbReference type="InterPro" id="IPR036192">
    <property type="entry name" value="Cell_div_ZapA-like_sf"/>
</dbReference>
<dbReference type="InterPro" id="IPR007838">
    <property type="entry name" value="Cell_div_ZapA-like"/>
</dbReference>